<dbReference type="GO" id="GO:0003676">
    <property type="term" value="F:nucleic acid binding"/>
    <property type="evidence" value="ECO:0007669"/>
    <property type="project" value="InterPro"/>
</dbReference>
<evidence type="ECO:0000256" key="1">
    <source>
        <dbReference type="ARBA" id="ARBA00022670"/>
    </source>
</evidence>
<dbReference type="PANTHER" id="PTHR42648:SF26">
    <property type="entry name" value="INTEGRASE CATALYTIC DOMAIN-CONTAINING PROTEIN"/>
    <property type="match status" value="1"/>
</dbReference>
<dbReference type="PANTHER" id="PTHR42648">
    <property type="entry name" value="TRANSPOSASE, PUTATIVE-RELATED"/>
    <property type="match status" value="1"/>
</dbReference>
<dbReference type="GO" id="GO:0008233">
    <property type="term" value="F:peptidase activity"/>
    <property type="evidence" value="ECO:0007669"/>
    <property type="project" value="UniProtKB-KW"/>
</dbReference>
<sequence>MAIHPPDQTWYADIGATSHMTNNSGNFTSYVNNGLFRNVIVGDGSPIPIRGIGHQTLPYPFSPLLLKNVINTPRIIKNLLSIHRFTIDNVVSIEFDTDNLYLFKLKSSSQVTHPSTFAAITRDLWHHHLGHPGADVLSTLRSNLCFSSSKKLSSNTFCHSCVLGKQIKFPFSSSNSLTHLPFDIIHTDVWTSPVLSSSGHRYYVLFLDDKTNYMWTYPLANKSQVFSTFLHFFSMIKTQFHYTIKTIQCDNGREFDNQQFHNLCSQTSTQFQFSCPYTSPQNGKVERKIRSINNILRTLLTHSNVPMHLWHHALQHATYLLNILPTKTLANLTPTHLLYNLQPTYTHLKTFGCVFYPLTPSLSIHRLHKRSQPCVFLGHPSNHQGYKCYDINSKTIILSRHMVFDETNFRFLNSHPHLKQPLFRSRRTHTHSFDPSHRPPPTPTAATTHTTPSPPSLQHALIDLDKTHLLRQSHQCFPRQRPLWYLPHQHHQAPLLTLFTPVACRVSQNLVNHLTFHLYLHISSSSKPSRCS</sequence>
<dbReference type="Pfam" id="PF13976">
    <property type="entry name" value="gag_pre-integrs"/>
    <property type="match status" value="1"/>
</dbReference>
<keyword evidence="5" id="KW-1185">Reference proteome</keyword>
<accession>A0AA38U2X8</accession>
<dbReference type="SUPFAM" id="SSF53098">
    <property type="entry name" value="Ribonuclease H-like"/>
    <property type="match status" value="1"/>
</dbReference>
<proteinExistence type="predicted"/>
<dbReference type="Pfam" id="PF00665">
    <property type="entry name" value="rve"/>
    <property type="match status" value="1"/>
</dbReference>
<comment type="caution">
    <text evidence="4">The sequence shown here is derived from an EMBL/GenBank/DDBJ whole genome shotgun (WGS) entry which is preliminary data.</text>
</comment>
<keyword evidence="1" id="KW-0645">Protease</keyword>
<dbReference type="InterPro" id="IPR025724">
    <property type="entry name" value="GAG-pre-integrase_dom"/>
</dbReference>
<dbReference type="Proteomes" id="UP001172457">
    <property type="component" value="Chromosome 1"/>
</dbReference>
<keyword evidence="1" id="KW-0378">Hydrolase</keyword>
<evidence type="ECO:0000313" key="5">
    <source>
        <dbReference type="Proteomes" id="UP001172457"/>
    </source>
</evidence>
<dbReference type="Pfam" id="PF22936">
    <property type="entry name" value="Pol_BBD"/>
    <property type="match status" value="1"/>
</dbReference>
<gene>
    <name evidence="4" type="ORF">OSB04_001047</name>
</gene>
<name>A0AA38U2X8_9ASTR</name>
<dbReference type="AlphaFoldDB" id="A0AA38U2X8"/>
<dbReference type="EMBL" id="JARYMX010000001">
    <property type="protein sequence ID" value="KAJ9565081.1"/>
    <property type="molecule type" value="Genomic_DNA"/>
</dbReference>
<organism evidence="4 5">
    <name type="scientific">Centaurea solstitialis</name>
    <name type="common">yellow star-thistle</name>
    <dbReference type="NCBI Taxonomy" id="347529"/>
    <lineage>
        <taxon>Eukaryota</taxon>
        <taxon>Viridiplantae</taxon>
        <taxon>Streptophyta</taxon>
        <taxon>Embryophyta</taxon>
        <taxon>Tracheophyta</taxon>
        <taxon>Spermatophyta</taxon>
        <taxon>Magnoliopsida</taxon>
        <taxon>eudicotyledons</taxon>
        <taxon>Gunneridae</taxon>
        <taxon>Pentapetalae</taxon>
        <taxon>asterids</taxon>
        <taxon>campanulids</taxon>
        <taxon>Asterales</taxon>
        <taxon>Asteraceae</taxon>
        <taxon>Carduoideae</taxon>
        <taxon>Cardueae</taxon>
        <taxon>Centaureinae</taxon>
        <taxon>Centaurea</taxon>
    </lineage>
</organism>
<dbReference type="InterPro" id="IPR039537">
    <property type="entry name" value="Retrotran_Ty1/copia-like"/>
</dbReference>
<reference evidence="4" key="1">
    <citation type="submission" date="2023-03" db="EMBL/GenBank/DDBJ databases">
        <title>Chromosome-scale reference genome and RAD-based genetic map of yellow starthistle (Centaurea solstitialis) reveal putative structural variation and QTLs associated with invader traits.</title>
        <authorList>
            <person name="Reatini B."/>
            <person name="Cang F.A."/>
            <person name="Jiang Q."/>
            <person name="Mckibben M.T.W."/>
            <person name="Barker M.S."/>
            <person name="Rieseberg L.H."/>
            <person name="Dlugosch K.M."/>
        </authorList>
    </citation>
    <scope>NUCLEOTIDE SEQUENCE</scope>
    <source>
        <strain evidence="4">CAN-66</strain>
        <tissue evidence="4">Leaf</tissue>
    </source>
</reference>
<dbReference type="InterPro" id="IPR057670">
    <property type="entry name" value="SH3_retrovirus"/>
</dbReference>
<dbReference type="InterPro" id="IPR012337">
    <property type="entry name" value="RNaseH-like_sf"/>
</dbReference>
<protein>
    <recommendedName>
        <fullName evidence="3">Integrase catalytic domain-containing protein</fullName>
    </recommendedName>
</protein>
<feature type="region of interest" description="Disordered" evidence="2">
    <location>
        <begin position="426"/>
        <end position="454"/>
    </location>
</feature>
<feature type="domain" description="Integrase catalytic" evidence="3">
    <location>
        <begin position="177"/>
        <end position="342"/>
    </location>
</feature>
<evidence type="ECO:0000313" key="4">
    <source>
        <dbReference type="EMBL" id="KAJ9565081.1"/>
    </source>
</evidence>
<dbReference type="GO" id="GO:0006508">
    <property type="term" value="P:proteolysis"/>
    <property type="evidence" value="ECO:0007669"/>
    <property type="project" value="UniProtKB-KW"/>
</dbReference>
<dbReference type="InterPro" id="IPR001584">
    <property type="entry name" value="Integrase_cat-core"/>
</dbReference>
<dbReference type="GO" id="GO:0015074">
    <property type="term" value="P:DNA integration"/>
    <property type="evidence" value="ECO:0007669"/>
    <property type="project" value="InterPro"/>
</dbReference>
<evidence type="ECO:0000259" key="3">
    <source>
        <dbReference type="PROSITE" id="PS50994"/>
    </source>
</evidence>
<dbReference type="InterPro" id="IPR054722">
    <property type="entry name" value="PolX-like_BBD"/>
</dbReference>
<dbReference type="Pfam" id="PF25597">
    <property type="entry name" value="SH3_retrovirus"/>
    <property type="match status" value="1"/>
</dbReference>
<evidence type="ECO:0000256" key="2">
    <source>
        <dbReference type="SAM" id="MobiDB-lite"/>
    </source>
</evidence>
<dbReference type="Gene3D" id="3.30.420.10">
    <property type="entry name" value="Ribonuclease H-like superfamily/Ribonuclease H"/>
    <property type="match status" value="1"/>
</dbReference>
<dbReference type="InterPro" id="IPR036397">
    <property type="entry name" value="RNaseH_sf"/>
</dbReference>
<dbReference type="PROSITE" id="PS50994">
    <property type="entry name" value="INTEGRASE"/>
    <property type="match status" value="1"/>
</dbReference>